<proteinExistence type="predicted"/>
<feature type="non-terminal residue" evidence="2">
    <location>
        <position position="1"/>
    </location>
</feature>
<protein>
    <submittedName>
        <fullName evidence="2">Uncharacterized protein</fullName>
    </submittedName>
</protein>
<feature type="compositionally biased region" description="Polar residues" evidence="1">
    <location>
        <begin position="10"/>
        <end position="22"/>
    </location>
</feature>
<reference evidence="2" key="1">
    <citation type="submission" date="2015-08" db="EMBL/GenBank/DDBJ databases">
        <authorList>
            <person name="Babu N.S."/>
            <person name="Beckwith C.J."/>
            <person name="Beseler K.G."/>
            <person name="Brison A."/>
            <person name="Carone J.V."/>
            <person name="Caskin T.P."/>
            <person name="Diamond M."/>
            <person name="Durham M.E."/>
            <person name="Foxe J.M."/>
            <person name="Go M."/>
            <person name="Henderson B.A."/>
            <person name="Jones I.B."/>
            <person name="McGettigan J.A."/>
            <person name="Micheletti S.J."/>
            <person name="Nasrallah M.E."/>
            <person name="Ortiz D."/>
            <person name="Piller C.R."/>
            <person name="Privatt S.R."/>
            <person name="Schneider S.L."/>
            <person name="Sharp S."/>
            <person name="Smith T.C."/>
            <person name="Stanton J.D."/>
            <person name="Ullery H.E."/>
            <person name="Wilson R.J."/>
            <person name="Serrano M.G."/>
            <person name="Buck G."/>
            <person name="Lee V."/>
            <person name="Wang Y."/>
            <person name="Carvalho R."/>
            <person name="Voegtly L."/>
            <person name="Shi R."/>
            <person name="Duckworth R."/>
            <person name="Johnson A."/>
            <person name="Loviza R."/>
            <person name="Walstead R."/>
            <person name="Shah Z."/>
            <person name="Kiflezghi M."/>
            <person name="Wade K."/>
            <person name="Ball S.L."/>
            <person name="Bradley K.W."/>
            <person name="Asai D.J."/>
            <person name="Bowman C.A."/>
            <person name="Russell D.A."/>
            <person name="Pope W.H."/>
            <person name="Jacobs-Sera D."/>
            <person name="Hendrix R.W."/>
            <person name="Hatfull G.F."/>
        </authorList>
    </citation>
    <scope>NUCLEOTIDE SEQUENCE</scope>
</reference>
<feature type="region of interest" description="Disordered" evidence="1">
    <location>
        <begin position="185"/>
        <end position="381"/>
    </location>
</feature>
<gene>
    <name evidence="2" type="ORF">g.1008</name>
</gene>
<dbReference type="EMBL" id="GDKF01006497">
    <property type="protein sequence ID" value="JAT72125.1"/>
    <property type="molecule type" value="Transcribed_RNA"/>
</dbReference>
<feature type="region of interest" description="Disordered" evidence="1">
    <location>
        <begin position="1"/>
        <end position="65"/>
    </location>
</feature>
<evidence type="ECO:0000313" key="2">
    <source>
        <dbReference type="EMBL" id="JAT72125.1"/>
    </source>
</evidence>
<evidence type="ECO:0000256" key="1">
    <source>
        <dbReference type="SAM" id="MobiDB-lite"/>
    </source>
</evidence>
<organism evidence="2">
    <name type="scientific">Auxenochlorella protothecoides</name>
    <name type="common">Green microalga</name>
    <name type="synonym">Chlorella protothecoides</name>
    <dbReference type="NCBI Taxonomy" id="3075"/>
    <lineage>
        <taxon>Eukaryota</taxon>
        <taxon>Viridiplantae</taxon>
        <taxon>Chlorophyta</taxon>
        <taxon>core chlorophytes</taxon>
        <taxon>Trebouxiophyceae</taxon>
        <taxon>Chlorellales</taxon>
        <taxon>Chlorellaceae</taxon>
        <taxon>Auxenochlorella</taxon>
    </lineage>
</organism>
<feature type="compositionally biased region" description="Basic and acidic residues" evidence="1">
    <location>
        <begin position="39"/>
        <end position="53"/>
    </location>
</feature>
<name>A0A1D1ZZG6_AUXPR</name>
<feature type="compositionally biased region" description="Gly residues" evidence="1">
    <location>
        <begin position="330"/>
        <end position="347"/>
    </location>
</feature>
<accession>A0A1D1ZZG6</accession>
<feature type="compositionally biased region" description="Gly residues" evidence="1">
    <location>
        <begin position="303"/>
        <end position="323"/>
    </location>
</feature>
<feature type="region of interest" description="Disordered" evidence="1">
    <location>
        <begin position="114"/>
        <end position="133"/>
    </location>
</feature>
<dbReference type="AlphaFoldDB" id="A0A1D1ZZG6"/>
<sequence length="381" mass="39777">VTGPLPPLIHSNTQRPAMTDQETAPPAPSVPARPRLNLKPRDPEAVARMEAERQASIGKSPFGNAKPREAVIAGRVGKTEEEVLREEVKSTYKLHLRLSPSQLDEKKAQEAVIRQAEETAEAEEDAEKKAELNSEVAVQKEKLAELLGGFEKLALETAMSGSGPRMSSLRRAQAEAAAAAGQYDSAAGGNRYHPTQGYGPPPDAVAGAPPSRGFPNGQYGAAGRAPPRSQGFPEYQQQAGHGARGGEYQEARQGRSQYQEPRQQGGADAATSFHRAPGAFVPGEDSDAGFYDTPSSFDPAAVAGGGQSRGGGSGYRQGGSQGGGRREGGRQAGGGYRQGGGGFGGPRTDGYSGYTPPALSGRGVGGEINFEESYGAGQDRF</sequence>